<comment type="caution">
    <text evidence="1">The sequence shown here is derived from an EMBL/GenBank/DDBJ whole genome shotgun (WGS) entry which is preliminary data.</text>
</comment>
<dbReference type="STRING" id="29170.A0A368FDW0"/>
<sequence>MKTFIKTAACFPHRITDDMRASVMKDFKMSEKFECMDLSFFFFEIKFDLRYIIQLAPMVTVD</sequence>
<dbReference type="GO" id="GO:0005634">
    <property type="term" value="C:nucleus"/>
    <property type="evidence" value="ECO:0007669"/>
    <property type="project" value="InterPro"/>
</dbReference>
<dbReference type="OrthoDB" id="337464at2759"/>
<keyword evidence="2" id="KW-1185">Reference proteome</keyword>
<dbReference type="InterPro" id="IPR006730">
    <property type="entry name" value="Sestrin"/>
</dbReference>
<dbReference type="Proteomes" id="UP000252519">
    <property type="component" value="Unassembled WGS sequence"/>
</dbReference>
<organism evidence="1 2">
    <name type="scientific">Ancylostoma caninum</name>
    <name type="common">Dog hookworm</name>
    <dbReference type="NCBI Taxonomy" id="29170"/>
    <lineage>
        <taxon>Eukaryota</taxon>
        <taxon>Metazoa</taxon>
        <taxon>Ecdysozoa</taxon>
        <taxon>Nematoda</taxon>
        <taxon>Chromadorea</taxon>
        <taxon>Rhabditida</taxon>
        <taxon>Rhabditina</taxon>
        <taxon>Rhabditomorpha</taxon>
        <taxon>Strongyloidea</taxon>
        <taxon>Ancylostomatidae</taxon>
        <taxon>Ancylostomatinae</taxon>
        <taxon>Ancylostoma</taxon>
    </lineage>
</organism>
<protein>
    <submittedName>
        <fullName evidence="1">Uncharacterized protein</fullName>
    </submittedName>
</protein>
<dbReference type="GO" id="GO:1901031">
    <property type="term" value="P:regulation of response to reactive oxygen species"/>
    <property type="evidence" value="ECO:0007669"/>
    <property type="project" value="InterPro"/>
</dbReference>
<dbReference type="EMBL" id="JOJR01001578">
    <property type="protein sequence ID" value="RCN30364.1"/>
    <property type="molecule type" value="Genomic_DNA"/>
</dbReference>
<evidence type="ECO:0000313" key="1">
    <source>
        <dbReference type="EMBL" id="RCN30364.1"/>
    </source>
</evidence>
<reference evidence="1 2" key="1">
    <citation type="submission" date="2014-10" db="EMBL/GenBank/DDBJ databases">
        <title>Draft genome of the hookworm Ancylostoma caninum.</title>
        <authorList>
            <person name="Mitreva M."/>
        </authorList>
    </citation>
    <scope>NUCLEOTIDE SEQUENCE [LARGE SCALE GENOMIC DNA]</scope>
    <source>
        <strain evidence="1 2">Baltimore</strain>
    </source>
</reference>
<dbReference type="AlphaFoldDB" id="A0A368FDW0"/>
<dbReference type="Pfam" id="PF04636">
    <property type="entry name" value="PA26"/>
    <property type="match status" value="1"/>
</dbReference>
<accession>A0A368FDW0</accession>
<name>A0A368FDW0_ANCCA</name>
<gene>
    <name evidence="1" type="ORF">ANCCAN_23861</name>
</gene>
<evidence type="ECO:0000313" key="2">
    <source>
        <dbReference type="Proteomes" id="UP000252519"/>
    </source>
</evidence>
<proteinExistence type="predicted"/>